<comment type="caution">
    <text evidence="1">The sequence shown here is derived from an EMBL/GenBank/DDBJ whole genome shotgun (WGS) entry which is preliminary data.</text>
</comment>
<evidence type="ECO:0000313" key="2">
    <source>
        <dbReference type="Proteomes" id="UP000886998"/>
    </source>
</evidence>
<sequence length="134" mass="15284">MELRLGCGLRGFRCVELRGQVLEINYVGEKRLKKASLKELLLVATLENVAAHFQAAQVKFHKEFGNACVEFLKQEDAAEAFNLKEIEMDGCKLHLKLEDFASNSSSKNMRDNPAKQVKFSKKLKKRFAFHLHTS</sequence>
<name>A0A8X6YVC3_9ARAC</name>
<dbReference type="InterPro" id="IPR012677">
    <property type="entry name" value="Nucleotide-bd_a/b_plait_sf"/>
</dbReference>
<evidence type="ECO:0000313" key="1">
    <source>
        <dbReference type="EMBL" id="GFY77701.1"/>
    </source>
</evidence>
<dbReference type="Proteomes" id="UP000886998">
    <property type="component" value="Unassembled WGS sequence"/>
</dbReference>
<proteinExistence type="predicted"/>
<accession>A0A8X6YVC3</accession>
<dbReference type="AlphaFoldDB" id="A0A8X6YVC3"/>
<gene>
    <name evidence="1" type="ORF">TNIN_141791</name>
</gene>
<dbReference type="EMBL" id="BMAV01022597">
    <property type="protein sequence ID" value="GFY77701.1"/>
    <property type="molecule type" value="Genomic_DNA"/>
</dbReference>
<reference evidence="1" key="1">
    <citation type="submission" date="2020-08" db="EMBL/GenBank/DDBJ databases">
        <title>Multicomponent nature underlies the extraordinary mechanical properties of spider dragline silk.</title>
        <authorList>
            <person name="Kono N."/>
            <person name="Nakamura H."/>
            <person name="Mori M."/>
            <person name="Yoshida Y."/>
            <person name="Ohtoshi R."/>
            <person name="Malay A.D."/>
            <person name="Moran D.A.P."/>
            <person name="Tomita M."/>
            <person name="Numata K."/>
            <person name="Arakawa K."/>
        </authorList>
    </citation>
    <scope>NUCLEOTIDE SEQUENCE</scope>
</reference>
<keyword evidence="2" id="KW-1185">Reference proteome</keyword>
<organism evidence="1 2">
    <name type="scientific">Trichonephila inaurata madagascariensis</name>
    <dbReference type="NCBI Taxonomy" id="2747483"/>
    <lineage>
        <taxon>Eukaryota</taxon>
        <taxon>Metazoa</taxon>
        <taxon>Ecdysozoa</taxon>
        <taxon>Arthropoda</taxon>
        <taxon>Chelicerata</taxon>
        <taxon>Arachnida</taxon>
        <taxon>Araneae</taxon>
        <taxon>Araneomorphae</taxon>
        <taxon>Entelegynae</taxon>
        <taxon>Araneoidea</taxon>
        <taxon>Nephilidae</taxon>
        <taxon>Trichonephila</taxon>
        <taxon>Trichonephila inaurata</taxon>
    </lineage>
</organism>
<dbReference type="Gene3D" id="3.30.70.330">
    <property type="match status" value="1"/>
</dbReference>
<protein>
    <submittedName>
        <fullName evidence="1">Uncharacterized protein</fullName>
    </submittedName>
</protein>